<feature type="transmembrane region" description="Helical" evidence="1">
    <location>
        <begin position="45"/>
        <end position="64"/>
    </location>
</feature>
<feature type="transmembrane region" description="Helical" evidence="1">
    <location>
        <begin position="155"/>
        <end position="174"/>
    </location>
</feature>
<reference evidence="2" key="1">
    <citation type="journal article" date="2014" name="Front. Microbiol.">
        <title>High frequency of phylogenetically diverse reductive dehalogenase-homologous genes in deep subseafloor sedimentary metagenomes.</title>
        <authorList>
            <person name="Kawai M."/>
            <person name="Futagami T."/>
            <person name="Toyoda A."/>
            <person name="Takaki Y."/>
            <person name="Nishi S."/>
            <person name="Hori S."/>
            <person name="Arai W."/>
            <person name="Tsubouchi T."/>
            <person name="Morono Y."/>
            <person name="Uchiyama I."/>
            <person name="Ito T."/>
            <person name="Fujiyama A."/>
            <person name="Inagaki F."/>
            <person name="Takami H."/>
        </authorList>
    </citation>
    <scope>NUCLEOTIDE SEQUENCE</scope>
    <source>
        <strain evidence="2">Expedition CK06-06</strain>
    </source>
</reference>
<keyword evidence="1" id="KW-0812">Transmembrane</keyword>
<proteinExistence type="predicted"/>
<evidence type="ECO:0000256" key="1">
    <source>
        <dbReference type="SAM" id="Phobius"/>
    </source>
</evidence>
<feature type="non-terminal residue" evidence="2">
    <location>
        <position position="1"/>
    </location>
</feature>
<feature type="transmembrane region" description="Helical" evidence="1">
    <location>
        <begin position="7"/>
        <end position="25"/>
    </location>
</feature>
<keyword evidence="1" id="KW-0472">Membrane</keyword>
<dbReference type="EMBL" id="BART01015455">
    <property type="protein sequence ID" value="GAG84689.1"/>
    <property type="molecule type" value="Genomic_DNA"/>
</dbReference>
<gene>
    <name evidence="2" type="ORF">S01H4_30003</name>
</gene>
<protein>
    <recommendedName>
        <fullName evidence="3">Cytochrome b561 bacterial/Ni-hydrogenase domain-containing protein</fullName>
    </recommendedName>
</protein>
<evidence type="ECO:0000313" key="2">
    <source>
        <dbReference type="EMBL" id="GAG84689.1"/>
    </source>
</evidence>
<dbReference type="AlphaFoldDB" id="X1APL7"/>
<organism evidence="2">
    <name type="scientific">marine sediment metagenome</name>
    <dbReference type="NCBI Taxonomy" id="412755"/>
    <lineage>
        <taxon>unclassified sequences</taxon>
        <taxon>metagenomes</taxon>
        <taxon>ecological metagenomes</taxon>
    </lineage>
</organism>
<evidence type="ECO:0008006" key="3">
    <source>
        <dbReference type="Google" id="ProtNLM"/>
    </source>
</evidence>
<name>X1APL7_9ZZZZ</name>
<keyword evidence="1" id="KW-1133">Transmembrane helix</keyword>
<feature type="transmembrane region" description="Helical" evidence="1">
    <location>
        <begin position="122"/>
        <end position="143"/>
    </location>
</feature>
<comment type="caution">
    <text evidence="2">The sequence shown here is derived from an EMBL/GenBank/DDBJ whole genome shotgun (WGS) entry which is preliminary data.</text>
</comment>
<sequence>VRLHRVISWWLFFFGTLTIVGGYSISNKWVPNITFFTTMHNIFEWAFIFLMLYHLFYTLFFVRLRTFKMLKHPFRHWVRLIQQASKWAILAFVTLIILSGFNQYEWAAPFLAGWAPFQYHKLFDTFLVVSIVIHMMAGTKIMLRRKKISTWWSNLLILVIGGLLIAGTLVLELLPS</sequence>
<accession>X1APL7</accession>
<feature type="transmembrane region" description="Helical" evidence="1">
    <location>
        <begin position="84"/>
        <end position="102"/>
    </location>
</feature>